<dbReference type="Proteomes" id="UP000324800">
    <property type="component" value="Unassembled WGS sequence"/>
</dbReference>
<feature type="region of interest" description="Disordered" evidence="1">
    <location>
        <begin position="56"/>
        <end position="128"/>
    </location>
</feature>
<evidence type="ECO:0000313" key="2">
    <source>
        <dbReference type="EMBL" id="KAA6378173.1"/>
    </source>
</evidence>
<comment type="caution">
    <text evidence="3">The sequence shown here is derived from an EMBL/GenBank/DDBJ whole genome shotgun (WGS) entry which is preliminary data.</text>
</comment>
<proteinExistence type="predicted"/>
<organism evidence="3 4">
    <name type="scientific">Streblomastix strix</name>
    <dbReference type="NCBI Taxonomy" id="222440"/>
    <lineage>
        <taxon>Eukaryota</taxon>
        <taxon>Metamonada</taxon>
        <taxon>Preaxostyla</taxon>
        <taxon>Oxymonadida</taxon>
        <taxon>Streblomastigidae</taxon>
        <taxon>Streblomastix</taxon>
    </lineage>
</organism>
<gene>
    <name evidence="2" type="ORF">EZS28_026299</name>
    <name evidence="3" type="ORF">EZS28_026300</name>
</gene>
<sequence length="128" mass="14741">MDNIIREMRNRSEINNNIPGMDMEPDGNEYKNVGGKKVENYTNIEGLMQYNIQEQKRENKITSSVTRQTELSQTPNKRSVSVSNGIRQSEDTSVEGRVKGWDNDSKQNSNQRVEVVDKENRVIINKSH</sequence>
<evidence type="ECO:0000256" key="1">
    <source>
        <dbReference type="SAM" id="MobiDB-lite"/>
    </source>
</evidence>
<protein>
    <submittedName>
        <fullName evidence="3">Uncharacterized protein</fullName>
    </submittedName>
</protein>
<feature type="compositionally biased region" description="Basic and acidic residues" evidence="1">
    <location>
        <begin position="88"/>
        <end position="105"/>
    </location>
</feature>
<dbReference type="EMBL" id="SNRW01009329">
    <property type="protein sequence ID" value="KAA6378174.1"/>
    <property type="molecule type" value="Genomic_DNA"/>
</dbReference>
<dbReference type="EMBL" id="SNRW01009329">
    <property type="protein sequence ID" value="KAA6378173.1"/>
    <property type="molecule type" value="Genomic_DNA"/>
</dbReference>
<evidence type="ECO:0000313" key="4">
    <source>
        <dbReference type="Proteomes" id="UP000324800"/>
    </source>
</evidence>
<reference evidence="3 4" key="1">
    <citation type="submission" date="2019-03" db="EMBL/GenBank/DDBJ databases">
        <title>Single cell metagenomics reveals metabolic interactions within the superorganism composed of flagellate Streblomastix strix and complex community of Bacteroidetes bacteria on its surface.</title>
        <authorList>
            <person name="Treitli S.C."/>
            <person name="Kolisko M."/>
            <person name="Husnik F."/>
            <person name="Keeling P."/>
            <person name="Hampl V."/>
        </authorList>
    </citation>
    <scope>NUCLEOTIDE SEQUENCE [LARGE SCALE GENOMIC DNA]</scope>
    <source>
        <strain evidence="3">ST1C</strain>
    </source>
</reference>
<feature type="region of interest" description="Disordered" evidence="1">
    <location>
        <begin position="15"/>
        <end position="34"/>
    </location>
</feature>
<evidence type="ECO:0000313" key="3">
    <source>
        <dbReference type="EMBL" id="KAA6378174.1"/>
    </source>
</evidence>
<dbReference type="AlphaFoldDB" id="A0A5J4V6X3"/>
<name>A0A5J4V6X3_9EUKA</name>
<accession>A0A5J4V6X3</accession>
<feature type="compositionally biased region" description="Polar residues" evidence="1">
    <location>
        <begin position="61"/>
        <end position="87"/>
    </location>
</feature>